<dbReference type="RefSeq" id="WP_067027142.1">
    <property type="nucleotide sequence ID" value="NZ_KQ949094.1"/>
</dbReference>
<accession>A0A117RZ64</accession>
<keyword evidence="1" id="KW-0808">Transferase</keyword>
<gene>
    <name evidence="4" type="ORF">AQJ91_28335</name>
</gene>
<evidence type="ECO:0000313" key="5">
    <source>
        <dbReference type="Proteomes" id="UP000053260"/>
    </source>
</evidence>
<feature type="domain" description="Histidine kinase/HSP90-like ATPase" evidence="3">
    <location>
        <begin position="39"/>
        <end position="137"/>
    </location>
</feature>
<keyword evidence="1" id="KW-0418">Kinase</keyword>
<dbReference type="OrthoDB" id="4243476at2"/>
<dbReference type="CDD" id="cd16936">
    <property type="entry name" value="HATPase_RsbW-like"/>
    <property type="match status" value="1"/>
</dbReference>
<dbReference type="EMBL" id="LMXB01000071">
    <property type="protein sequence ID" value="KUO17837.1"/>
    <property type="molecule type" value="Genomic_DNA"/>
</dbReference>
<name>A0A117RZ64_9ACTN</name>
<dbReference type="InterPro" id="IPR003594">
    <property type="entry name" value="HATPase_dom"/>
</dbReference>
<dbReference type="SUPFAM" id="SSF55874">
    <property type="entry name" value="ATPase domain of HSP90 chaperone/DNA topoisomerase II/histidine kinase"/>
    <property type="match status" value="1"/>
</dbReference>
<dbReference type="InterPro" id="IPR050267">
    <property type="entry name" value="Anti-sigma-factor_SerPK"/>
</dbReference>
<dbReference type="GO" id="GO:0005524">
    <property type="term" value="F:ATP binding"/>
    <property type="evidence" value="ECO:0007669"/>
    <property type="project" value="UniProtKB-KW"/>
</dbReference>
<evidence type="ECO:0000259" key="3">
    <source>
        <dbReference type="Pfam" id="PF13581"/>
    </source>
</evidence>
<protein>
    <submittedName>
        <fullName evidence="4">ATP-binding protein</fullName>
    </submittedName>
</protein>
<keyword evidence="1" id="KW-0723">Serine/threonine-protein kinase</keyword>
<feature type="region of interest" description="Disordered" evidence="2">
    <location>
        <begin position="1"/>
        <end position="25"/>
    </location>
</feature>
<dbReference type="STRING" id="909626.AQJ91_28335"/>
<dbReference type="GO" id="GO:0004674">
    <property type="term" value="F:protein serine/threonine kinase activity"/>
    <property type="evidence" value="ECO:0007669"/>
    <property type="project" value="UniProtKB-KW"/>
</dbReference>
<dbReference type="PANTHER" id="PTHR35526:SF3">
    <property type="entry name" value="ANTI-SIGMA-F FACTOR RSBW"/>
    <property type="match status" value="1"/>
</dbReference>
<keyword evidence="4" id="KW-0067">ATP-binding</keyword>
<keyword evidence="5" id="KW-1185">Reference proteome</keyword>
<evidence type="ECO:0000256" key="1">
    <source>
        <dbReference type="ARBA" id="ARBA00022527"/>
    </source>
</evidence>
<keyword evidence="4" id="KW-0547">Nucleotide-binding</keyword>
<dbReference type="AlphaFoldDB" id="A0A117RZ64"/>
<dbReference type="Pfam" id="PF13581">
    <property type="entry name" value="HATPase_c_2"/>
    <property type="match status" value="1"/>
</dbReference>
<evidence type="ECO:0000313" key="4">
    <source>
        <dbReference type="EMBL" id="KUO17837.1"/>
    </source>
</evidence>
<dbReference type="PANTHER" id="PTHR35526">
    <property type="entry name" value="ANTI-SIGMA-F FACTOR RSBW-RELATED"/>
    <property type="match status" value="1"/>
</dbReference>
<dbReference type="Proteomes" id="UP000053260">
    <property type="component" value="Unassembled WGS sequence"/>
</dbReference>
<proteinExistence type="predicted"/>
<comment type="caution">
    <text evidence="4">The sequence shown here is derived from an EMBL/GenBank/DDBJ whole genome shotgun (WGS) entry which is preliminary data.</text>
</comment>
<organism evidence="4 5">
    <name type="scientific">Streptomyces dysideae</name>
    <dbReference type="NCBI Taxonomy" id="909626"/>
    <lineage>
        <taxon>Bacteria</taxon>
        <taxon>Bacillati</taxon>
        <taxon>Actinomycetota</taxon>
        <taxon>Actinomycetes</taxon>
        <taxon>Kitasatosporales</taxon>
        <taxon>Streptomycetaceae</taxon>
        <taxon>Streptomyces</taxon>
    </lineage>
</organism>
<reference evidence="4 5" key="1">
    <citation type="submission" date="2015-10" db="EMBL/GenBank/DDBJ databases">
        <title>Draft genome sequence of Streptomyces sp. RV15, isolated from a marine sponge.</title>
        <authorList>
            <person name="Ruckert C."/>
            <person name="Abdelmohsen U.R."/>
            <person name="Winkler A."/>
            <person name="Hentschel U."/>
            <person name="Kalinowski J."/>
            <person name="Kampfer P."/>
            <person name="Glaeser S."/>
        </authorList>
    </citation>
    <scope>NUCLEOTIDE SEQUENCE [LARGE SCALE GENOMIC DNA]</scope>
    <source>
        <strain evidence="4 5">RV15</strain>
    </source>
</reference>
<dbReference type="InterPro" id="IPR036890">
    <property type="entry name" value="HATPase_C_sf"/>
</dbReference>
<evidence type="ECO:0000256" key="2">
    <source>
        <dbReference type="SAM" id="MobiDB-lite"/>
    </source>
</evidence>
<dbReference type="Gene3D" id="3.30.565.10">
    <property type="entry name" value="Histidine kinase-like ATPase, C-terminal domain"/>
    <property type="match status" value="1"/>
</dbReference>
<sequence length="171" mass="18252">MTRPPTVLAPHADDPEPPPPADLSPLPFTAPWSYELHFPCDPRAPGIARLTLRAVLTAHGLAQLTDRAELLTSELTTNSVRHTKGPAFVRLHWLDPVLRVSVWDMGPDLPPLPPPPAVPAYADGGRGLLILDLLADRWGGCGTGEGPYGPAGKTIWFELALPPQPPPALAA</sequence>